<sequence>MAPMELYHTTDVFGITELNPTAEKMRHLLDSLDTQDVLDCEHPDVSLVHDSSGWSLSVYPSGVVTFENLDTADEPPRYMNGLTRNQALTLWLELSRGEIQQISSRPWRRDEA</sequence>
<keyword evidence="2" id="KW-1185">Reference proteome</keyword>
<name>A0ABU1AJG1_9BACT</name>
<comment type="caution">
    <text evidence="1">The sequence shown here is derived from an EMBL/GenBank/DDBJ whole genome shotgun (WGS) entry which is preliminary data.</text>
</comment>
<protein>
    <submittedName>
        <fullName evidence="1">Uncharacterized protein</fullName>
    </submittedName>
</protein>
<accession>A0ABU1AJG1</accession>
<dbReference type="Proteomes" id="UP001243717">
    <property type="component" value="Unassembled WGS sequence"/>
</dbReference>
<evidence type="ECO:0000313" key="1">
    <source>
        <dbReference type="EMBL" id="MDQ8194908.1"/>
    </source>
</evidence>
<evidence type="ECO:0000313" key="2">
    <source>
        <dbReference type="Proteomes" id="UP001243717"/>
    </source>
</evidence>
<organism evidence="1 2">
    <name type="scientific">Thalassobacterium sedimentorum</name>
    <dbReference type="NCBI Taxonomy" id="3041258"/>
    <lineage>
        <taxon>Bacteria</taxon>
        <taxon>Pseudomonadati</taxon>
        <taxon>Verrucomicrobiota</taxon>
        <taxon>Opitutia</taxon>
        <taxon>Puniceicoccales</taxon>
        <taxon>Coraliomargaritaceae</taxon>
        <taxon>Thalassobacterium</taxon>
    </lineage>
</organism>
<gene>
    <name evidence="1" type="ORF">QEH59_10755</name>
</gene>
<proteinExistence type="predicted"/>
<dbReference type="RefSeq" id="WP_308985371.1">
    <property type="nucleotide sequence ID" value="NZ_JARXIC010000016.1"/>
</dbReference>
<reference evidence="1 2" key="1">
    <citation type="submission" date="2023-04" db="EMBL/GenBank/DDBJ databases">
        <title>A novel bacteria isolated from coastal sediment.</title>
        <authorList>
            <person name="Liu X.-J."/>
            <person name="Du Z.-J."/>
        </authorList>
    </citation>
    <scope>NUCLEOTIDE SEQUENCE [LARGE SCALE GENOMIC DNA]</scope>
    <source>
        <strain evidence="1 2">SDUM461004</strain>
    </source>
</reference>
<dbReference type="EMBL" id="JARXIC010000016">
    <property type="protein sequence ID" value="MDQ8194908.1"/>
    <property type="molecule type" value="Genomic_DNA"/>
</dbReference>